<keyword evidence="3" id="KW-1185">Reference proteome</keyword>
<protein>
    <submittedName>
        <fullName evidence="2">Uncharacterized protein</fullName>
    </submittedName>
</protein>
<sequence length="314" mass="33385">MLAAISWDPGFRGLLTVVVGTLVLGGSVYLLLATNSGPRLGFLLALTGLASWMMIMGVVWAIYGIGYQGRAATWEIEEVNYGDLSQANTVVARSVPPQEDLPEARALIEGNEALEQQFPDDPTAREPQIGDLLSVDPDLDEDPALEGIADTDDGWELLAAADPQTGEATAAATAYLVDERGVYDSTADLVVLDTWSNGGKDDLVDDANWLDRVLFKAERILTWPLGHPEHTAVVQVQQVIPREEVPGEPPPTPVADPEAPVVSVVMLRDLGSQRLPATATAVASGIVFAVCVVSLNRRDKLVREARAAAAAAGS</sequence>
<reference evidence="2" key="1">
    <citation type="submission" date="2023-01" db="EMBL/GenBank/DDBJ databases">
        <title>The diversity of Class Acidimicrobiia in South China Sea sediment environments and the proposal of Iamia marina sp. nov., a novel species of the genus Iamia.</title>
        <authorList>
            <person name="He Y."/>
            <person name="Tian X."/>
        </authorList>
    </citation>
    <scope>NUCLEOTIDE SEQUENCE</scope>
    <source>
        <strain evidence="2">DSM 19957</strain>
    </source>
</reference>
<dbReference type="EMBL" id="CP116942">
    <property type="protein sequence ID" value="WCO66731.1"/>
    <property type="molecule type" value="Genomic_DNA"/>
</dbReference>
<feature type="transmembrane region" description="Helical" evidence="1">
    <location>
        <begin position="40"/>
        <end position="63"/>
    </location>
</feature>
<proteinExistence type="predicted"/>
<organism evidence="2 3">
    <name type="scientific">Iamia majanohamensis</name>
    <dbReference type="NCBI Taxonomy" id="467976"/>
    <lineage>
        <taxon>Bacteria</taxon>
        <taxon>Bacillati</taxon>
        <taxon>Actinomycetota</taxon>
        <taxon>Acidimicrobiia</taxon>
        <taxon>Acidimicrobiales</taxon>
        <taxon>Iamiaceae</taxon>
        <taxon>Iamia</taxon>
    </lineage>
</organism>
<dbReference type="AlphaFoldDB" id="A0AAE9YF84"/>
<evidence type="ECO:0000256" key="1">
    <source>
        <dbReference type="SAM" id="Phobius"/>
    </source>
</evidence>
<evidence type="ECO:0000313" key="3">
    <source>
        <dbReference type="Proteomes" id="UP001216390"/>
    </source>
</evidence>
<name>A0AAE9YF84_9ACTN</name>
<dbReference type="KEGG" id="ima:PO878_19760"/>
<keyword evidence="1" id="KW-1133">Transmembrane helix</keyword>
<accession>A0AAE9YF84</accession>
<feature type="transmembrane region" description="Helical" evidence="1">
    <location>
        <begin position="275"/>
        <end position="296"/>
    </location>
</feature>
<feature type="transmembrane region" description="Helical" evidence="1">
    <location>
        <begin position="12"/>
        <end position="33"/>
    </location>
</feature>
<dbReference type="Proteomes" id="UP001216390">
    <property type="component" value="Chromosome"/>
</dbReference>
<gene>
    <name evidence="2" type="ORF">PO878_19760</name>
</gene>
<dbReference type="RefSeq" id="WP_272736253.1">
    <property type="nucleotide sequence ID" value="NZ_CP116942.1"/>
</dbReference>
<keyword evidence="1" id="KW-0472">Membrane</keyword>
<evidence type="ECO:0000313" key="2">
    <source>
        <dbReference type="EMBL" id="WCO66731.1"/>
    </source>
</evidence>
<keyword evidence="1" id="KW-0812">Transmembrane</keyword>